<evidence type="ECO:0000313" key="3">
    <source>
        <dbReference type="Proteomes" id="UP001159363"/>
    </source>
</evidence>
<organism evidence="2 3">
    <name type="scientific">Dryococelus australis</name>
    <dbReference type="NCBI Taxonomy" id="614101"/>
    <lineage>
        <taxon>Eukaryota</taxon>
        <taxon>Metazoa</taxon>
        <taxon>Ecdysozoa</taxon>
        <taxon>Arthropoda</taxon>
        <taxon>Hexapoda</taxon>
        <taxon>Insecta</taxon>
        <taxon>Pterygota</taxon>
        <taxon>Neoptera</taxon>
        <taxon>Polyneoptera</taxon>
        <taxon>Phasmatodea</taxon>
        <taxon>Verophasmatodea</taxon>
        <taxon>Anareolatae</taxon>
        <taxon>Phasmatidae</taxon>
        <taxon>Eurycanthinae</taxon>
        <taxon>Dryococelus</taxon>
    </lineage>
</organism>
<accession>A0ABQ9IIP8</accession>
<comment type="caution">
    <text evidence="2">The sequence shown here is derived from an EMBL/GenBank/DDBJ whole genome shotgun (WGS) entry which is preliminary data.</text>
</comment>
<dbReference type="PANTHER" id="PTHR11439">
    <property type="entry name" value="GAG-POL-RELATED RETROTRANSPOSON"/>
    <property type="match status" value="1"/>
</dbReference>
<protein>
    <recommendedName>
        <fullName evidence="4">Reverse transcriptase Ty1/copia-type domain-containing protein</fullName>
    </recommendedName>
</protein>
<gene>
    <name evidence="2" type="ORF">PR048_001928</name>
</gene>
<dbReference type="EMBL" id="JARBHB010000001">
    <property type="protein sequence ID" value="KAJ8896584.1"/>
    <property type="molecule type" value="Genomic_DNA"/>
</dbReference>
<feature type="compositionally biased region" description="Basic and acidic residues" evidence="1">
    <location>
        <begin position="149"/>
        <end position="159"/>
    </location>
</feature>
<dbReference type="Proteomes" id="UP001159363">
    <property type="component" value="Chromosome 1"/>
</dbReference>
<reference evidence="2 3" key="1">
    <citation type="submission" date="2023-02" db="EMBL/GenBank/DDBJ databases">
        <title>LHISI_Scaffold_Assembly.</title>
        <authorList>
            <person name="Stuart O.P."/>
            <person name="Cleave R."/>
            <person name="Magrath M.J.L."/>
            <person name="Mikheyev A.S."/>
        </authorList>
    </citation>
    <scope>NUCLEOTIDE SEQUENCE [LARGE SCALE GENOMIC DNA]</scope>
    <source>
        <strain evidence="2">Daus_M_001</strain>
        <tissue evidence="2">Leg muscle</tissue>
    </source>
</reference>
<name>A0ABQ9IIP8_9NEOP</name>
<sequence>MVLFSADTASCESVVECFDAWQPWFIELPQRHDIISREHSLESIQLELLGIGEYCCMAEIVAVVTHFPDIVAGEVVMTMDHKIDMGEGTGTMVIGCCQCIASPITCAICQAATYGKGCGPFDGPGWEAEAMRTCSAREVVDVDDDDGNDKEGKDSNENRAESILLIDKETMAKTPNNDRHLDQMGLVECMEGSSTPDDDKEAVGGMDNRCPHLSPTKHKLLNDMVPRLQWVGLCPQGDHLQYGDARPQPVYRHACWLKEPVCLGFPACMINITIQDLLAPFFTENDVSLIQGLHVGHMVCSVVTITSTEGLGASAFPHRLRETRGHLFGVTDSAIVFAVLLRSGVVATAMETVVCDWASEIWEMSGIWTASTEEEVTSGSLTMSGSWAEKTGEEGSWVTYFETKSQSLIDMLGSDSDRLDKVHSHVIVMFIANIFEYCLYCENVASCRSINILYCVSPFNFAISPSMLRESEASTGWSRVVLWFNLCDGLVFIGIISEALHSLAVSSLKTMDFLRTLTIGMNQLTSLEWKFNIMRQHIASKILPAMAASNKSELKSLAGCVAKLSALDNKAHDYGWLPLLDTEPAVVEPRTARQHKILWEAVDGDEDDLPLAAWKYKKDQSNLHTSTVCNYLQLYTSRFNDSTYEGFEDEQGSVVKQKKSLYGLKQAPRTWNKRFVYFLKAHGLHQLITDKWVFVNDEGTDNTEDCNGMEGVNFPYREAVTKNLGLRYSSDLNTSLIDTYSDADYAGDETSCRSTSGYVILYMVSLVAWSTRKLPIISLSTAESEFIATSEFIPANLNIDNQSTIQMIKNDSMTKRQHSDVSVLTHAVEITGIHCNYLQVAHNRAVSSSIMLMEMTYTTLLKWPHRKSIMVSRPAMLWAMKWNLPAQPTIHSSIIMLKLYVLPDIKRDIFSQLGECFLQEYEVDVPISVWWQNVRDNKLTLHNFCTHIQVKLLLMCTFVIGL</sequence>
<dbReference type="CDD" id="cd09272">
    <property type="entry name" value="RNase_HI_RT_Ty1"/>
    <property type="match status" value="1"/>
</dbReference>
<evidence type="ECO:0000313" key="2">
    <source>
        <dbReference type="EMBL" id="KAJ8896584.1"/>
    </source>
</evidence>
<proteinExistence type="predicted"/>
<evidence type="ECO:0008006" key="4">
    <source>
        <dbReference type="Google" id="ProtNLM"/>
    </source>
</evidence>
<keyword evidence="3" id="KW-1185">Reference proteome</keyword>
<dbReference type="PANTHER" id="PTHR11439:SF483">
    <property type="entry name" value="PEPTIDE SYNTHASE GLIP-LIKE, PUTATIVE (AFU_ORTHOLOGUE AFUA_3G12920)-RELATED"/>
    <property type="match status" value="1"/>
</dbReference>
<feature type="region of interest" description="Disordered" evidence="1">
    <location>
        <begin position="139"/>
        <end position="159"/>
    </location>
</feature>
<evidence type="ECO:0000256" key="1">
    <source>
        <dbReference type="SAM" id="MobiDB-lite"/>
    </source>
</evidence>